<gene>
    <name evidence="11" type="ORF">H4W29_005498</name>
</gene>
<proteinExistence type="predicted"/>
<evidence type="ECO:0000256" key="9">
    <source>
        <dbReference type="SAM" id="Phobius"/>
    </source>
</evidence>
<keyword evidence="12" id="KW-1185">Reference proteome</keyword>
<evidence type="ECO:0000256" key="5">
    <source>
        <dbReference type="ARBA" id="ARBA00022777"/>
    </source>
</evidence>
<keyword evidence="9" id="KW-0472">Membrane</keyword>
<comment type="catalytic activity">
    <reaction evidence="1">
        <text>ATP + protein L-histidine = ADP + protein N-phospho-L-histidine.</text>
        <dbReference type="EC" id="2.7.13.3"/>
    </reaction>
</comment>
<dbReference type="Gene3D" id="1.10.287.130">
    <property type="match status" value="1"/>
</dbReference>
<keyword evidence="4" id="KW-0547">Nucleotide-binding</keyword>
<dbReference type="InterPro" id="IPR011623">
    <property type="entry name" value="7TMR_DISM_rcpt_extracell_dom1"/>
</dbReference>
<keyword evidence="9" id="KW-0812">Transmembrane</keyword>
<feature type="transmembrane region" description="Helical" evidence="9">
    <location>
        <begin position="212"/>
        <end position="232"/>
    </location>
</feature>
<protein>
    <recommendedName>
        <fullName evidence="2">histidine kinase</fullName>
        <ecNumber evidence="2">2.7.13.3</ecNumber>
    </recommendedName>
</protein>
<dbReference type="PANTHER" id="PTHR42878:SF7">
    <property type="entry name" value="SENSOR HISTIDINE KINASE GLRK"/>
    <property type="match status" value="1"/>
</dbReference>
<feature type="transmembrane region" description="Helical" evidence="9">
    <location>
        <begin position="361"/>
        <end position="379"/>
    </location>
</feature>
<organism evidence="11 12">
    <name type="scientific">Rhizobium viscosum</name>
    <name type="common">Arthrobacter viscosus</name>
    <dbReference type="NCBI Taxonomy" id="1673"/>
    <lineage>
        <taxon>Bacteria</taxon>
        <taxon>Pseudomonadati</taxon>
        <taxon>Pseudomonadota</taxon>
        <taxon>Alphaproteobacteria</taxon>
        <taxon>Hyphomicrobiales</taxon>
        <taxon>Rhizobiaceae</taxon>
        <taxon>Rhizobium/Agrobacterium group</taxon>
        <taxon>Rhizobium</taxon>
    </lineage>
</organism>
<evidence type="ECO:0000256" key="2">
    <source>
        <dbReference type="ARBA" id="ARBA00012438"/>
    </source>
</evidence>
<feature type="transmembrane region" description="Helical" evidence="9">
    <location>
        <begin position="239"/>
        <end position="261"/>
    </location>
</feature>
<dbReference type="PANTHER" id="PTHR42878">
    <property type="entry name" value="TWO-COMPONENT HISTIDINE KINASE"/>
    <property type="match status" value="1"/>
</dbReference>
<dbReference type="SUPFAM" id="SSF47384">
    <property type="entry name" value="Homodimeric domain of signal transducing histidine kinase"/>
    <property type="match status" value="1"/>
</dbReference>
<feature type="domain" description="Histidine kinase" evidence="10">
    <location>
        <begin position="476"/>
        <end position="692"/>
    </location>
</feature>
<dbReference type="InterPro" id="IPR011622">
    <property type="entry name" value="7TMR_DISM_rcpt_extracell_dom2"/>
</dbReference>
<dbReference type="InterPro" id="IPR003594">
    <property type="entry name" value="HATPase_dom"/>
</dbReference>
<dbReference type="Gene3D" id="2.60.40.2380">
    <property type="match status" value="1"/>
</dbReference>
<evidence type="ECO:0000256" key="6">
    <source>
        <dbReference type="ARBA" id="ARBA00022840"/>
    </source>
</evidence>
<dbReference type="InterPro" id="IPR036890">
    <property type="entry name" value="HATPase_C_sf"/>
</dbReference>
<keyword evidence="9" id="KW-1133">Transmembrane helix</keyword>
<keyword evidence="6" id="KW-0067">ATP-binding</keyword>
<keyword evidence="5 11" id="KW-0418">Kinase</keyword>
<evidence type="ECO:0000313" key="12">
    <source>
        <dbReference type="Proteomes" id="UP000620262"/>
    </source>
</evidence>
<comment type="caution">
    <text evidence="11">The sequence shown here is derived from an EMBL/GenBank/DDBJ whole genome shotgun (WGS) entry which is preliminary data.</text>
</comment>
<dbReference type="InterPro" id="IPR004358">
    <property type="entry name" value="Sig_transdc_His_kin-like_C"/>
</dbReference>
<dbReference type="EC" id="2.7.13.3" evidence="2"/>
<dbReference type="PROSITE" id="PS50109">
    <property type="entry name" value="HIS_KIN"/>
    <property type="match status" value="1"/>
</dbReference>
<dbReference type="SUPFAM" id="SSF55874">
    <property type="entry name" value="ATPase domain of HSP90 chaperone/DNA topoisomerase II/histidine kinase"/>
    <property type="match status" value="1"/>
</dbReference>
<feature type="transmembrane region" description="Helical" evidence="9">
    <location>
        <begin position="273"/>
        <end position="294"/>
    </location>
</feature>
<dbReference type="Proteomes" id="UP000620262">
    <property type="component" value="Unassembled WGS sequence"/>
</dbReference>
<reference evidence="11 12" key="1">
    <citation type="submission" date="2020-10" db="EMBL/GenBank/DDBJ databases">
        <title>Sequencing the genomes of 1000 actinobacteria strains.</title>
        <authorList>
            <person name="Klenk H.-P."/>
        </authorList>
    </citation>
    <scope>NUCLEOTIDE SEQUENCE [LARGE SCALE GENOMIC DNA]</scope>
    <source>
        <strain evidence="11 12">DSM 7307</strain>
    </source>
</reference>
<dbReference type="EMBL" id="JADBEC010000002">
    <property type="protein sequence ID" value="MBE1508253.1"/>
    <property type="molecule type" value="Genomic_DNA"/>
</dbReference>
<name>A0ABR9IYW0_RHIVS</name>
<evidence type="ECO:0000256" key="7">
    <source>
        <dbReference type="ARBA" id="ARBA00023012"/>
    </source>
</evidence>
<evidence type="ECO:0000256" key="1">
    <source>
        <dbReference type="ARBA" id="ARBA00000085"/>
    </source>
</evidence>
<dbReference type="Pfam" id="PF07695">
    <property type="entry name" value="7TMR-DISM_7TM"/>
    <property type="match status" value="1"/>
</dbReference>
<dbReference type="RefSeq" id="WP_192731887.1">
    <property type="nucleotide sequence ID" value="NZ_BAAAVL010000002.1"/>
</dbReference>
<dbReference type="InterPro" id="IPR036097">
    <property type="entry name" value="HisK_dim/P_sf"/>
</dbReference>
<dbReference type="Gene3D" id="3.30.565.10">
    <property type="entry name" value="Histidine kinase-like ATPase, C-terminal domain"/>
    <property type="match status" value="1"/>
</dbReference>
<feature type="transmembrane region" description="Helical" evidence="9">
    <location>
        <begin position="391"/>
        <end position="413"/>
    </location>
</feature>
<dbReference type="SMART" id="SM00387">
    <property type="entry name" value="HATPase_c"/>
    <property type="match status" value="1"/>
</dbReference>
<evidence type="ECO:0000313" key="11">
    <source>
        <dbReference type="EMBL" id="MBE1508253.1"/>
    </source>
</evidence>
<keyword evidence="3" id="KW-0808">Transferase</keyword>
<feature type="coiled-coil region" evidence="8">
    <location>
        <begin position="442"/>
        <end position="477"/>
    </location>
</feature>
<evidence type="ECO:0000256" key="3">
    <source>
        <dbReference type="ARBA" id="ARBA00022679"/>
    </source>
</evidence>
<dbReference type="PRINTS" id="PR00344">
    <property type="entry name" value="BCTRLSENSOR"/>
</dbReference>
<accession>A0ABR9IYW0</accession>
<feature type="transmembrane region" description="Helical" evidence="9">
    <location>
        <begin position="20"/>
        <end position="38"/>
    </location>
</feature>
<evidence type="ECO:0000259" key="10">
    <source>
        <dbReference type="PROSITE" id="PS50109"/>
    </source>
</evidence>
<evidence type="ECO:0000256" key="4">
    <source>
        <dbReference type="ARBA" id="ARBA00022741"/>
    </source>
</evidence>
<keyword evidence="8" id="KW-0175">Coiled coil</keyword>
<dbReference type="GO" id="GO:0016301">
    <property type="term" value="F:kinase activity"/>
    <property type="evidence" value="ECO:0007669"/>
    <property type="project" value="UniProtKB-KW"/>
</dbReference>
<dbReference type="InterPro" id="IPR050351">
    <property type="entry name" value="BphY/WalK/GraS-like"/>
</dbReference>
<sequence length="694" mass="74748">MPGTMFTPLRAQIDRHYQRIGLAILAMAFVLLLTSIGLQSARAETSRREGLPQAGFTSDVTMLVDPTRNLRLDDVLSQSNQAKFAHLADNGLNLGYTTRAGWLKFVIRSDISQSVLLSLTPNFVDLIDVYIATDRPGLRSDDFKHLEMGDHRPLPTDFFSSLANVVPLALKAGETTLVYIRAAGVNNALTLTAELYPQTDHTFRTTVSGLAFGSWFGGMTVLLMIQTVILYFDRRTSYLLLALQTLVAMINYLGTLGLSRVFLFADGGTGNDIFSAGTTWLGLTAGAAATASVLEMASDAPWMNRLFRLIAAIGVVGIICAWAGVNITFAPIGNAASVLAATLAAIQGLRSANNGGAGTRLRAGAYVILWLGVFATFTQRTGVISLPNWVAQTYAVSCLIQTVLLTGAIGFRLRAAETLNRSMQNELLVAAKAAEHQANVLVMERTAELRQAKQTAEEALRAELASQEQQVRFMEVLGHQYRTPLAAIRSYVDAIAVSLGKKDKANLHRLERVRMGVARLVEVLEVNVARSRLQGPSVQPTPEKVSISELVLATAARGRDLLQRDIRVEFEAGIEKVEIFADADMMGLAILNLLENASKFSFGNDAEIELKCVRAGPDIVLSVSDRGIGIPPADLDTILTRFTRGSNVAGVPGTGMGLSLVSRIAGAHRGSVAIDSVLNVGTTVRITIPMDQPA</sequence>
<dbReference type="InterPro" id="IPR005467">
    <property type="entry name" value="His_kinase_dom"/>
</dbReference>
<feature type="transmembrane region" description="Helical" evidence="9">
    <location>
        <begin position="306"/>
        <end position="325"/>
    </location>
</feature>
<keyword evidence="7" id="KW-0902">Two-component regulatory system</keyword>
<dbReference type="Pfam" id="PF07696">
    <property type="entry name" value="7TMR-DISMED2"/>
    <property type="match status" value="1"/>
</dbReference>
<dbReference type="Pfam" id="PF02518">
    <property type="entry name" value="HATPase_c"/>
    <property type="match status" value="1"/>
</dbReference>
<feature type="transmembrane region" description="Helical" evidence="9">
    <location>
        <begin position="331"/>
        <end position="349"/>
    </location>
</feature>
<evidence type="ECO:0000256" key="8">
    <source>
        <dbReference type="SAM" id="Coils"/>
    </source>
</evidence>